<keyword evidence="3" id="KW-0804">Transcription</keyword>
<accession>A0A846TSY4</accession>
<evidence type="ECO:0000256" key="2">
    <source>
        <dbReference type="ARBA" id="ARBA00023125"/>
    </source>
</evidence>
<gene>
    <name evidence="6" type="ORF">GTW58_00110</name>
</gene>
<dbReference type="PANTHER" id="PTHR30055:SF234">
    <property type="entry name" value="HTH-TYPE TRANSCRIPTIONAL REGULATOR BETI"/>
    <property type="match status" value="1"/>
</dbReference>
<reference evidence="6 7" key="1">
    <citation type="submission" date="2020-02" db="EMBL/GenBank/DDBJ databases">
        <authorList>
            <person name="Sun Q."/>
        </authorList>
    </citation>
    <scope>NUCLEOTIDE SEQUENCE [LARGE SCALE GENOMIC DNA]</scope>
    <source>
        <strain evidence="6 7">YIM 13062</strain>
    </source>
</reference>
<evidence type="ECO:0000313" key="6">
    <source>
        <dbReference type="EMBL" id="NKE08377.1"/>
    </source>
</evidence>
<evidence type="ECO:0000256" key="1">
    <source>
        <dbReference type="ARBA" id="ARBA00023015"/>
    </source>
</evidence>
<dbReference type="GO" id="GO:0003700">
    <property type="term" value="F:DNA-binding transcription factor activity"/>
    <property type="evidence" value="ECO:0007669"/>
    <property type="project" value="TreeGrafter"/>
</dbReference>
<evidence type="ECO:0000256" key="3">
    <source>
        <dbReference type="ARBA" id="ARBA00023163"/>
    </source>
</evidence>
<keyword evidence="7" id="KW-1185">Reference proteome</keyword>
<dbReference type="InterPro" id="IPR050109">
    <property type="entry name" value="HTH-type_TetR-like_transc_reg"/>
</dbReference>
<dbReference type="EMBL" id="JAAVUN010000001">
    <property type="protein sequence ID" value="NKE08377.1"/>
    <property type="molecule type" value="Genomic_DNA"/>
</dbReference>
<keyword evidence="2 4" id="KW-0238">DNA-binding</keyword>
<comment type="caution">
    <text evidence="6">The sequence shown here is derived from an EMBL/GenBank/DDBJ whole genome shotgun (WGS) entry which is preliminary data.</text>
</comment>
<dbReference type="PANTHER" id="PTHR30055">
    <property type="entry name" value="HTH-TYPE TRANSCRIPTIONAL REGULATOR RUTR"/>
    <property type="match status" value="1"/>
</dbReference>
<name>A0A846TSY4_9MICC</name>
<dbReference type="Gene3D" id="1.10.357.10">
    <property type="entry name" value="Tetracycline Repressor, domain 2"/>
    <property type="match status" value="1"/>
</dbReference>
<dbReference type="SUPFAM" id="SSF46689">
    <property type="entry name" value="Homeodomain-like"/>
    <property type="match status" value="1"/>
</dbReference>
<dbReference type="PROSITE" id="PS50977">
    <property type="entry name" value="HTH_TETR_2"/>
    <property type="match status" value="1"/>
</dbReference>
<dbReference type="InterPro" id="IPR001647">
    <property type="entry name" value="HTH_TetR"/>
</dbReference>
<sequence>MDLTQSTPPSDKREALKWHNRRAIVEAAALLGREHGISGFTVNDLAKEAGVSRRTIFNHFTGVEEAVQASFLDAMSGLYGQFQDSIGEQRFADLPTAYVRFAEVALELDVIGTVCEALVPFLPSPSQQTGTCSEVDKPSSVPKQGSAELELLAVQSTDAAALKIVGLLHERVDTKDPFEAHLLAEHLITTITVSADRWFGQTHGELTQETRALWQELLQRGMNALGRGFAA</sequence>
<dbReference type="Pfam" id="PF00440">
    <property type="entry name" value="TetR_N"/>
    <property type="match status" value="1"/>
</dbReference>
<feature type="DNA-binding region" description="H-T-H motif" evidence="4">
    <location>
        <begin position="41"/>
        <end position="60"/>
    </location>
</feature>
<dbReference type="RefSeq" id="WP_157980451.1">
    <property type="nucleotide sequence ID" value="NZ_JAAVUN010000001.1"/>
</dbReference>
<keyword evidence="1" id="KW-0805">Transcription regulation</keyword>
<evidence type="ECO:0000313" key="7">
    <source>
        <dbReference type="Proteomes" id="UP000521379"/>
    </source>
</evidence>
<feature type="domain" description="HTH tetR-type" evidence="5">
    <location>
        <begin position="18"/>
        <end position="78"/>
    </location>
</feature>
<dbReference type="Proteomes" id="UP000521379">
    <property type="component" value="Unassembled WGS sequence"/>
</dbReference>
<dbReference type="GO" id="GO:0000976">
    <property type="term" value="F:transcription cis-regulatory region binding"/>
    <property type="evidence" value="ECO:0007669"/>
    <property type="project" value="TreeGrafter"/>
</dbReference>
<proteinExistence type="predicted"/>
<dbReference type="AlphaFoldDB" id="A0A846TSY4"/>
<protein>
    <submittedName>
        <fullName evidence="6">TetR/AcrR family transcriptional regulator</fullName>
    </submittedName>
</protein>
<organism evidence="6 7">
    <name type="scientific">Kocuria subflava</name>
    <dbReference type="NCBI Taxonomy" id="1736139"/>
    <lineage>
        <taxon>Bacteria</taxon>
        <taxon>Bacillati</taxon>
        <taxon>Actinomycetota</taxon>
        <taxon>Actinomycetes</taxon>
        <taxon>Micrococcales</taxon>
        <taxon>Micrococcaceae</taxon>
        <taxon>Kocuria</taxon>
    </lineage>
</organism>
<evidence type="ECO:0000256" key="4">
    <source>
        <dbReference type="PROSITE-ProRule" id="PRU00335"/>
    </source>
</evidence>
<dbReference type="PRINTS" id="PR00455">
    <property type="entry name" value="HTHTETR"/>
</dbReference>
<dbReference type="InterPro" id="IPR009057">
    <property type="entry name" value="Homeodomain-like_sf"/>
</dbReference>
<evidence type="ECO:0000259" key="5">
    <source>
        <dbReference type="PROSITE" id="PS50977"/>
    </source>
</evidence>